<name>S5N9D9_9ABAC</name>
<dbReference type="OrthoDB" id="29262at10239"/>
<dbReference type="RefSeq" id="YP_008378331.1">
    <property type="nucleotide sequence ID" value="NC_021923.1"/>
</dbReference>
<proteinExistence type="predicted"/>
<dbReference type="EMBL" id="KF158713">
    <property type="protein sequence ID" value="AGR56867.1"/>
    <property type="molecule type" value="Genomic_DNA"/>
</dbReference>
<gene>
    <name evidence="1" type="ORF">Hesp115</name>
</gene>
<sequence length="112" mass="13085">MYKIDQRYVRDNAILNHRSEVAMNRIMREHDTIKSDIYKLRSQLLEVCQQANGTDTNLCSRIKTSITQSNFDYNINSGNNYIDSKQQSRLQSPLQPLTENVVLNNTNSVYRQ</sequence>
<reference evidence="1 2" key="1">
    <citation type="journal article" date="2013" name="Virus Genes">
        <title>The genome of a baculovirus isolated from Hemileuca sp. encodes a serpin ortholog.</title>
        <authorList>
            <person name="Rohrmann G.F."/>
            <person name="Erlandson M.A."/>
            <person name="Theilmann D.A."/>
        </authorList>
    </citation>
    <scope>NUCLEOTIDE SEQUENCE [LARGE SCALE GENOMIC DNA]</scope>
</reference>
<dbReference type="GeneID" id="16489517"/>
<accession>S5N9D9</accession>
<evidence type="ECO:0000313" key="1">
    <source>
        <dbReference type="EMBL" id="AGR56867.1"/>
    </source>
</evidence>
<protein>
    <submittedName>
        <fullName evidence="1">HESP115</fullName>
    </submittedName>
</protein>
<keyword evidence="2" id="KW-1185">Reference proteome</keyword>
<dbReference type="KEGG" id="vg:16489517"/>
<evidence type="ECO:0000313" key="2">
    <source>
        <dbReference type="Proteomes" id="UP000203768"/>
    </source>
</evidence>
<dbReference type="Proteomes" id="UP000203768">
    <property type="component" value="Segment"/>
</dbReference>
<organism evidence="1 2">
    <name type="scientific">Hemileuca sp. nucleopolyhedrovirus</name>
    <dbReference type="NCBI Taxonomy" id="1367203"/>
    <lineage>
        <taxon>Viruses</taxon>
        <taxon>Viruses incertae sedis</taxon>
        <taxon>Naldaviricetes</taxon>
        <taxon>Lefavirales</taxon>
        <taxon>Baculoviridae</taxon>
        <taxon>Alphabaculovirus</taxon>
        <taxon>Alphabaculovirus heleucae</taxon>
        <taxon>Hemileuca species nucleopolyhedrovirus</taxon>
    </lineage>
</organism>